<feature type="transmembrane region" description="Helical" evidence="1">
    <location>
        <begin position="214"/>
        <end position="233"/>
    </location>
</feature>
<feature type="transmembrane region" description="Helical" evidence="1">
    <location>
        <begin position="6"/>
        <end position="26"/>
    </location>
</feature>
<keyword evidence="1" id="KW-0472">Membrane</keyword>
<dbReference type="Proteomes" id="UP001595477">
    <property type="component" value="Unassembled WGS sequence"/>
</dbReference>
<feature type="transmembrane region" description="Helical" evidence="1">
    <location>
        <begin position="94"/>
        <end position="116"/>
    </location>
</feature>
<proteinExistence type="predicted"/>
<protein>
    <recommendedName>
        <fullName evidence="2">HTH araC/xylS-type domain-containing protein</fullName>
    </recommendedName>
</protein>
<reference evidence="4" key="1">
    <citation type="journal article" date="2019" name="Int. J. Syst. Evol. Microbiol.">
        <title>The Global Catalogue of Microorganisms (GCM) 10K type strain sequencing project: providing services to taxonomists for standard genome sequencing and annotation.</title>
        <authorList>
            <consortium name="The Broad Institute Genomics Platform"/>
            <consortium name="The Broad Institute Genome Sequencing Center for Infectious Disease"/>
            <person name="Wu L."/>
            <person name="Ma J."/>
        </authorList>
    </citation>
    <scope>NUCLEOTIDE SEQUENCE [LARGE SCALE GENOMIC DNA]</scope>
    <source>
        <strain evidence="4">KCTC 52449</strain>
    </source>
</reference>
<keyword evidence="4" id="KW-1185">Reference proteome</keyword>
<dbReference type="RefSeq" id="WP_164464639.1">
    <property type="nucleotide sequence ID" value="NZ_JBHRSX010000022.1"/>
</dbReference>
<feature type="transmembrane region" description="Helical" evidence="1">
    <location>
        <begin position="186"/>
        <end position="208"/>
    </location>
</feature>
<name>A0ABV7JWH6_9ALTE</name>
<dbReference type="PROSITE" id="PS01124">
    <property type="entry name" value="HTH_ARAC_FAMILY_2"/>
    <property type="match status" value="1"/>
</dbReference>
<gene>
    <name evidence="3" type="ORF">ACFOEW_11440</name>
</gene>
<evidence type="ECO:0000256" key="1">
    <source>
        <dbReference type="SAM" id="Phobius"/>
    </source>
</evidence>
<comment type="caution">
    <text evidence="3">The sequence shown here is derived from an EMBL/GenBank/DDBJ whole genome shotgun (WGS) entry which is preliminary data.</text>
</comment>
<evidence type="ECO:0000313" key="4">
    <source>
        <dbReference type="Proteomes" id="UP001595477"/>
    </source>
</evidence>
<feature type="domain" description="HTH araC/xylS-type" evidence="2">
    <location>
        <begin position="266"/>
        <end position="360"/>
    </location>
</feature>
<dbReference type="EMBL" id="JBHRSX010000022">
    <property type="protein sequence ID" value="MFC3202430.1"/>
    <property type="molecule type" value="Genomic_DNA"/>
</dbReference>
<organism evidence="3 4">
    <name type="scientific">Alteromonas oceani</name>
    <dbReference type="NCBI Taxonomy" id="2071609"/>
    <lineage>
        <taxon>Bacteria</taxon>
        <taxon>Pseudomonadati</taxon>
        <taxon>Pseudomonadota</taxon>
        <taxon>Gammaproteobacteria</taxon>
        <taxon>Alteromonadales</taxon>
        <taxon>Alteromonadaceae</taxon>
        <taxon>Alteromonas/Salinimonas group</taxon>
        <taxon>Alteromonas</taxon>
    </lineage>
</organism>
<sequence length="360" mass="39740">MSTQHMIPLWSAGALTVLWLCLLFKVSRNKIAAKDYQGFWLAILSWPLLLSSELWQLVGGASPWLAAAAVVAMPLLLAGIYRNLLAMLWRKPKLALWPFYAAGIGLLVLVAIQGGLHGSDWQQWPGFAPLGEPLSYWAVYLSCLIAAFLFLYISIVLIEQLQQYHHELPLQVVDTEMYHIKGLSGASGFAVGMAFCLAIVVAAVAFGFLPLTFWLAWFHLGLALTTLVLLAQLSRAHRPSPSPFDHYAMSAAPKMSQSTAQALLKRAEAAVISQKAYKEIGLTLAVFAERAGMSASDICLALLAGKKTHFRGFIYQYRMKYAKQVLMGSDTKLDSVTKRLKLGTNGTASRSFLKYLESRR</sequence>
<feature type="transmembrane region" description="Helical" evidence="1">
    <location>
        <begin position="136"/>
        <end position="158"/>
    </location>
</feature>
<keyword evidence="1" id="KW-0812">Transmembrane</keyword>
<evidence type="ECO:0000313" key="3">
    <source>
        <dbReference type="EMBL" id="MFC3202430.1"/>
    </source>
</evidence>
<accession>A0ABV7JWH6</accession>
<evidence type="ECO:0000259" key="2">
    <source>
        <dbReference type="PROSITE" id="PS01124"/>
    </source>
</evidence>
<keyword evidence="1" id="KW-1133">Transmembrane helix</keyword>
<feature type="transmembrane region" description="Helical" evidence="1">
    <location>
        <begin position="38"/>
        <end position="58"/>
    </location>
</feature>
<feature type="transmembrane region" description="Helical" evidence="1">
    <location>
        <begin position="64"/>
        <end position="82"/>
    </location>
</feature>
<dbReference type="InterPro" id="IPR018060">
    <property type="entry name" value="HTH_AraC"/>
</dbReference>
<dbReference type="Gene3D" id="1.10.10.60">
    <property type="entry name" value="Homeodomain-like"/>
    <property type="match status" value="1"/>
</dbReference>